<evidence type="ECO:0000313" key="2">
    <source>
        <dbReference type="Proteomes" id="UP001063166"/>
    </source>
</evidence>
<dbReference type="Proteomes" id="UP001063166">
    <property type="component" value="Unassembled WGS sequence"/>
</dbReference>
<keyword evidence="2" id="KW-1185">Reference proteome</keyword>
<accession>A0A9P3PKY1</accession>
<dbReference type="EMBL" id="BRPK01000004">
    <property type="protein sequence ID" value="GLB37334.1"/>
    <property type="molecule type" value="Genomic_DNA"/>
</dbReference>
<dbReference type="OrthoDB" id="58416at2759"/>
<reference evidence="1" key="1">
    <citation type="submission" date="2022-07" db="EMBL/GenBank/DDBJ databases">
        <title>The genome of Lyophyllum shimeji provides insight into the initial evolution of ectomycorrhizal fungal genome.</title>
        <authorList>
            <person name="Kobayashi Y."/>
            <person name="Shibata T."/>
            <person name="Hirakawa H."/>
            <person name="Shigenobu S."/>
            <person name="Nishiyama T."/>
            <person name="Yamada A."/>
            <person name="Hasebe M."/>
            <person name="Kawaguchi M."/>
        </authorList>
    </citation>
    <scope>NUCLEOTIDE SEQUENCE</scope>
    <source>
        <strain evidence="1">AT787</strain>
    </source>
</reference>
<comment type="caution">
    <text evidence="1">The sequence shown here is derived from an EMBL/GenBank/DDBJ whole genome shotgun (WGS) entry which is preliminary data.</text>
</comment>
<protein>
    <submittedName>
        <fullName evidence="1">Uncharacterized protein</fullName>
    </submittedName>
</protein>
<evidence type="ECO:0000313" key="1">
    <source>
        <dbReference type="EMBL" id="GLB37334.1"/>
    </source>
</evidence>
<gene>
    <name evidence="1" type="ORF">LshimejAT787_0403850</name>
</gene>
<proteinExistence type="predicted"/>
<dbReference type="AlphaFoldDB" id="A0A9P3PKY1"/>
<organism evidence="1 2">
    <name type="scientific">Lyophyllum shimeji</name>
    <name type="common">Hon-shimeji</name>
    <name type="synonym">Tricholoma shimeji</name>
    <dbReference type="NCBI Taxonomy" id="47721"/>
    <lineage>
        <taxon>Eukaryota</taxon>
        <taxon>Fungi</taxon>
        <taxon>Dikarya</taxon>
        <taxon>Basidiomycota</taxon>
        <taxon>Agaricomycotina</taxon>
        <taxon>Agaricomycetes</taxon>
        <taxon>Agaricomycetidae</taxon>
        <taxon>Agaricales</taxon>
        <taxon>Tricholomatineae</taxon>
        <taxon>Lyophyllaceae</taxon>
        <taxon>Lyophyllum</taxon>
    </lineage>
</organism>
<sequence length="247" mass="28121">MFPLPLFPTIADDLEAMDSRQSVQHMNTFMKNTLIRGVNNVYDTASHVNNDRLAYHFLRYATVVFDILRVHIEGDQKFFSTKNAKGTSLVDFLGIADSYAAEFSVLYSAVQGMQKKLQSWIKCPATYSSVEFRKTLETFSKPMLQSMTNQRKALDRGHMMKFCAEPEMRGMITDNLHWLASHSDVAVLLPFVLSHHDPATSARWPNVAPEGLKLVPEFVNKDPICWAFARFDPITKQKRSSRTLPSV</sequence>
<name>A0A9P3PKY1_LYOSH</name>